<keyword evidence="7" id="KW-0808">Transferase</keyword>
<comment type="caution">
    <text evidence="7">The sequence shown here is derived from an EMBL/GenBank/DDBJ whole genome shotgun (WGS) entry which is preliminary data.</text>
</comment>
<dbReference type="InterPro" id="IPR015421">
    <property type="entry name" value="PyrdxlP-dep_Trfase_major"/>
</dbReference>
<dbReference type="InterPro" id="IPR015422">
    <property type="entry name" value="PyrdxlP-dep_Trfase_small"/>
</dbReference>
<keyword evidence="7" id="KW-0032">Aminotransferase</keyword>
<sequence>MTYDFTSIMERHGKDALAVDGLGSMPGFAPDPPKPGFDTIPMWIADMNFPTVPTIPQAIIQRAQHPAFGYFQMSDDYFNAIADWQRDRNGIADVPREAIGYENGVLGGLMSAVAAFAAPGDKILLHSPTYVGFTMTLENAGYAIEHSPLTRDEQGVWRMDFDDMDRRLKENHIHVAVFCSPHNPCGRVWERWEIEQAMDVFRRNDCVVISDEIWSDLVLDGRRHIPTQSVGEDAKRRTIALYAPCKTFNVSGLVGAYHIIYDRYLRDRVEAQASKSHYNEANVLAMHTLVGAYTQEGRQWLDELLVVLSRNVELMFDYLSSVDGVEVARPQGTYMLYLDCSRWCREHGVSIGELEKRGWDVGVAWQDGVMFDMPDTIRMNVALPESRVREAIDRLREYVF</sequence>
<evidence type="ECO:0000313" key="7">
    <source>
        <dbReference type="EMBL" id="KFI47178.1"/>
    </source>
</evidence>
<dbReference type="EC" id="4.4.1.13" evidence="2"/>
<feature type="domain" description="Aminotransferase class I/classII large" evidence="6">
    <location>
        <begin position="47"/>
        <end position="395"/>
    </location>
</feature>
<dbReference type="Pfam" id="PF00155">
    <property type="entry name" value="Aminotran_1_2"/>
    <property type="match status" value="1"/>
</dbReference>
<reference evidence="7 8" key="1">
    <citation type="submission" date="2014-03" db="EMBL/GenBank/DDBJ databases">
        <title>Genomics of Bifidobacteria.</title>
        <authorList>
            <person name="Ventura M."/>
            <person name="Milani C."/>
            <person name="Lugli G.A."/>
        </authorList>
    </citation>
    <scope>NUCLEOTIDE SEQUENCE [LARGE SCALE GENOMIC DNA]</scope>
    <source>
        <strain evidence="7 8">LMG 10736</strain>
    </source>
</reference>
<evidence type="ECO:0000256" key="1">
    <source>
        <dbReference type="ARBA" id="ARBA00001933"/>
    </source>
</evidence>
<organism evidence="7 8">
    <name type="scientific">Bifidobacterium boum</name>
    <dbReference type="NCBI Taxonomy" id="78343"/>
    <lineage>
        <taxon>Bacteria</taxon>
        <taxon>Bacillati</taxon>
        <taxon>Actinomycetota</taxon>
        <taxon>Actinomycetes</taxon>
        <taxon>Bifidobacteriales</taxon>
        <taxon>Bifidobacteriaceae</taxon>
        <taxon>Bifidobacterium</taxon>
    </lineage>
</organism>
<dbReference type="GO" id="GO:0008483">
    <property type="term" value="F:transaminase activity"/>
    <property type="evidence" value="ECO:0007669"/>
    <property type="project" value="UniProtKB-KW"/>
</dbReference>
<dbReference type="GeneID" id="303204255"/>
<dbReference type="InterPro" id="IPR004839">
    <property type="entry name" value="Aminotransferase_I/II_large"/>
</dbReference>
<keyword evidence="8" id="KW-1185">Reference proteome</keyword>
<keyword evidence="3" id="KW-0663">Pyridoxal phosphate</keyword>
<dbReference type="InterPro" id="IPR015424">
    <property type="entry name" value="PyrdxlP-dep_Trfase"/>
</dbReference>
<dbReference type="GO" id="GO:0030170">
    <property type="term" value="F:pyridoxal phosphate binding"/>
    <property type="evidence" value="ECO:0007669"/>
    <property type="project" value="InterPro"/>
</dbReference>
<dbReference type="AlphaFoldDB" id="A0A086ZKX8"/>
<accession>A0A086ZKX8</accession>
<dbReference type="InterPro" id="IPR051798">
    <property type="entry name" value="Class-II_PLP-Dep_Aminotrans"/>
</dbReference>
<proteinExistence type="inferred from homology"/>
<dbReference type="Proteomes" id="UP000029093">
    <property type="component" value="Unassembled WGS sequence"/>
</dbReference>
<dbReference type="Gene3D" id="3.90.1150.10">
    <property type="entry name" value="Aspartate Aminotransferase, domain 1"/>
    <property type="match status" value="1"/>
</dbReference>
<comment type="cofactor">
    <cofactor evidence="1">
        <name>pyridoxal 5'-phosphate</name>
        <dbReference type="ChEBI" id="CHEBI:597326"/>
    </cofactor>
</comment>
<protein>
    <recommendedName>
        <fullName evidence="2">cysteine-S-conjugate beta-lyase</fullName>
        <ecNumber evidence="2">4.4.1.13</ecNumber>
    </recommendedName>
</protein>
<evidence type="ECO:0000256" key="4">
    <source>
        <dbReference type="ARBA" id="ARBA00023239"/>
    </source>
</evidence>
<dbReference type="PANTHER" id="PTHR43525">
    <property type="entry name" value="PROTEIN MALY"/>
    <property type="match status" value="1"/>
</dbReference>
<dbReference type="RefSeq" id="WP_026503033.1">
    <property type="nucleotide sequence ID" value="NZ_JGYQ01000015.1"/>
</dbReference>
<dbReference type="Gene3D" id="3.40.640.10">
    <property type="entry name" value="Type I PLP-dependent aspartate aminotransferase-like (Major domain)"/>
    <property type="match status" value="1"/>
</dbReference>
<dbReference type="SUPFAM" id="SSF53383">
    <property type="entry name" value="PLP-dependent transferases"/>
    <property type="match status" value="1"/>
</dbReference>
<name>A0A086ZKX8_9BIFI</name>
<dbReference type="CDD" id="cd00609">
    <property type="entry name" value="AAT_like"/>
    <property type="match status" value="1"/>
</dbReference>
<keyword evidence="4 7" id="KW-0456">Lyase</keyword>
<comment type="similarity">
    <text evidence="5">Belongs to the class-II pyridoxal-phosphate-dependent aminotransferase family. MalY/PatB cystathionine beta-lyase subfamily.</text>
</comment>
<evidence type="ECO:0000256" key="2">
    <source>
        <dbReference type="ARBA" id="ARBA00012224"/>
    </source>
</evidence>
<dbReference type="PANTHER" id="PTHR43525:SF1">
    <property type="entry name" value="PROTEIN MALY"/>
    <property type="match status" value="1"/>
</dbReference>
<dbReference type="OrthoDB" id="3224382at2"/>
<dbReference type="EMBL" id="JGYQ01000015">
    <property type="protein sequence ID" value="KFI47178.1"/>
    <property type="molecule type" value="Genomic_DNA"/>
</dbReference>
<evidence type="ECO:0000313" key="8">
    <source>
        <dbReference type="Proteomes" id="UP000029093"/>
    </source>
</evidence>
<evidence type="ECO:0000256" key="5">
    <source>
        <dbReference type="ARBA" id="ARBA00037974"/>
    </source>
</evidence>
<dbReference type="GO" id="GO:0047804">
    <property type="term" value="F:cysteine-S-conjugate beta-lyase activity"/>
    <property type="evidence" value="ECO:0007669"/>
    <property type="project" value="UniProtKB-EC"/>
</dbReference>
<evidence type="ECO:0000259" key="6">
    <source>
        <dbReference type="Pfam" id="PF00155"/>
    </source>
</evidence>
<gene>
    <name evidence="7" type="ORF">BBOU_1151</name>
</gene>
<evidence type="ECO:0000256" key="3">
    <source>
        <dbReference type="ARBA" id="ARBA00022898"/>
    </source>
</evidence>